<dbReference type="PANTHER" id="PTHR48207:SF3">
    <property type="entry name" value="SUCCINATE--HYDROXYMETHYLGLUTARATE COA-TRANSFERASE"/>
    <property type="match status" value="1"/>
</dbReference>
<dbReference type="Gene3D" id="3.40.50.10540">
    <property type="entry name" value="Crotonobetainyl-coa:carnitine coa-transferase, domain 1"/>
    <property type="match status" value="1"/>
</dbReference>
<dbReference type="InterPro" id="IPR050483">
    <property type="entry name" value="CoA-transferase_III_domain"/>
</dbReference>
<protein>
    <submittedName>
        <fullName evidence="4">Uncharacterized protein</fullName>
    </submittedName>
</protein>
<dbReference type="RefSeq" id="XP_016268500.1">
    <property type="nucleotide sequence ID" value="XM_016401447.1"/>
</dbReference>
<evidence type="ECO:0000256" key="3">
    <source>
        <dbReference type="SAM" id="MobiDB-lite"/>
    </source>
</evidence>
<accession>A0A0D2EK51</accession>
<dbReference type="Pfam" id="PF02515">
    <property type="entry name" value="CoA_transf_3"/>
    <property type="match status" value="1"/>
</dbReference>
<feature type="compositionally biased region" description="Low complexity" evidence="3">
    <location>
        <begin position="71"/>
        <end position="85"/>
    </location>
</feature>
<dbReference type="EMBL" id="KN847332">
    <property type="protein sequence ID" value="KIW48284.1"/>
    <property type="molecule type" value="Genomic_DNA"/>
</dbReference>
<evidence type="ECO:0000256" key="1">
    <source>
        <dbReference type="ARBA" id="ARBA00008383"/>
    </source>
</evidence>
<sequence>MALNTSCRAAATRIKDVFVPGLLAHPLRRQSALSNASASRSTKLPTSLQLSACSSSLPLRHAQARRRRYMSSCSARPSPASSDDSFTYNSPSNRPLEGITIVALEQVISMPLATRHLADLGARVIKIERPGSGDFVRHHDSRVRGKLCSHFVWTNRNKESLALDIKNERDMGILKKLVCEKADVFVQNLRPGDAEKMGLGYEALKTAMNEYDPERRRGDALIYASVSGYGSDGPYAHKKAYDLLIQAEAGVLSITGTEGDDGMAKVGCSIADIAAGMYAYSNILGAIIQRQKTGKGCELDISMLESLVEWMSFPMYYAHEGQAGPKRAGASHASIYPYGPFSTGGGGKVMLGVQNEREWNILATKVLQRDDLVQNPKFSNTASRSENRAELEAVISGIFGQWNADEVTRRLEAAGIANAKVNDMQGVWEHPQLEARRRWRDVDTEVGKIKALMAPGMNADVDARMDKVPAVGEHNEGILKELGMSVKSLLLLAKFEIPLPTSLESYVDMDESASTNKSRKVIPLSLQYDFIIV</sequence>
<dbReference type="InterPro" id="IPR044855">
    <property type="entry name" value="CoA-Trfase_III_dom3_sf"/>
</dbReference>
<keyword evidence="2" id="KW-0808">Transferase</keyword>
<dbReference type="HOGENOM" id="CLU_033975_1_1_1"/>
<gene>
    <name evidence="4" type="ORF">PV06_00889</name>
</gene>
<dbReference type="InterPro" id="IPR003673">
    <property type="entry name" value="CoA-Trfase_fam_III"/>
</dbReference>
<dbReference type="PANTHER" id="PTHR48207">
    <property type="entry name" value="SUCCINATE--HYDROXYMETHYLGLUTARATE COA-TRANSFERASE"/>
    <property type="match status" value="1"/>
</dbReference>
<dbReference type="InterPro" id="IPR023606">
    <property type="entry name" value="CoA-Trfase_III_dom_1_sf"/>
</dbReference>
<evidence type="ECO:0000256" key="2">
    <source>
        <dbReference type="ARBA" id="ARBA00022679"/>
    </source>
</evidence>
<dbReference type="STRING" id="215243.A0A0D2EK51"/>
<reference evidence="4 5" key="1">
    <citation type="submission" date="2015-01" db="EMBL/GenBank/DDBJ databases">
        <title>The Genome Sequence of Exophiala oligosperma CBS72588.</title>
        <authorList>
            <consortium name="The Broad Institute Genomics Platform"/>
            <person name="Cuomo C."/>
            <person name="de Hoog S."/>
            <person name="Gorbushina A."/>
            <person name="Stielow B."/>
            <person name="Teixiera M."/>
            <person name="Abouelleil A."/>
            <person name="Chapman S.B."/>
            <person name="Priest M."/>
            <person name="Young S.K."/>
            <person name="Wortman J."/>
            <person name="Nusbaum C."/>
            <person name="Birren B."/>
        </authorList>
    </citation>
    <scope>NUCLEOTIDE SEQUENCE [LARGE SCALE GENOMIC DNA]</scope>
    <source>
        <strain evidence="4 5">CBS 72588</strain>
    </source>
</reference>
<dbReference type="VEuPathDB" id="FungiDB:PV06_00889"/>
<keyword evidence="5" id="KW-1185">Reference proteome</keyword>
<dbReference type="GO" id="GO:0008410">
    <property type="term" value="F:CoA-transferase activity"/>
    <property type="evidence" value="ECO:0007669"/>
    <property type="project" value="TreeGrafter"/>
</dbReference>
<evidence type="ECO:0000313" key="5">
    <source>
        <dbReference type="Proteomes" id="UP000053342"/>
    </source>
</evidence>
<name>A0A0D2EK51_9EURO</name>
<dbReference type="Proteomes" id="UP000053342">
    <property type="component" value="Unassembled WGS sequence"/>
</dbReference>
<evidence type="ECO:0000313" key="4">
    <source>
        <dbReference type="EMBL" id="KIW48284.1"/>
    </source>
</evidence>
<organism evidence="4 5">
    <name type="scientific">Exophiala oligosperma</name>
    <dbReference type="NCBI Taxonomy" id="215243"/>
    <lineage>
        <taxon>Eukaryota</taxon>
        <taxon>Fungi</taxon>
        <taxon>Dikarya</taxon>
        <taxon>Ascomycota</taxon>
        <taxon>Pezizomycotina</taxon>
        <taxon>Eurotiomycetes</taxon>
        <taxon>Chaetothyriomycetidae</taxon>
        <taxon>Chaetothyriales</taxon>
        <taxon>Herpotrichiellaceae</taxon>
        <taxon>Exophiala</taxon>
    </lineage>
</organism>
<comment type="similarity">
    <text evidence="1">Belongs to the CoA-transferase III family.</text>
</comment>
<dbReference type="Gene3D" id="3.30.1540.10">
    <property type="entry name" value="formyl-coa transferase, domain 3"/>
    <property type="match status" value="1"/>
</dbReference>
<feature type="region of interest" description="Disordered" evidence="3">
    <location>
        <begin position="68"/>
        <end position="89"/>
    </location>
</feature>
<dbReference type="GeneID" id="27352963"/>
<dbReference type="OrthoDB" id="5863171at2759"/>
<proteinExistence type="inferred from homology"/>
<dbReference type="SUPFAM" id="SSF89796">
    <property type="entry name" value="CoA-transferase family III (CaiB/BaiF)"/>
    <property type="match status" value="1"/>
</dbReference>
<dbReference type="AlphaFoldDB" id="A0A0D2EK51"/>